<feature type="transmembrane region" description="Helical" evidence="2">
    <location>
        <begin position="432"/>
        <end position="449"/>
    </location>
</feature>
<dbReference type="InterPro" id="IPR027483">
    <property type="entry name" value="PInositol-4-P-4/5-kinase_C_sf"/>
</dbReference>
<sequence length="466" mass="51398">MASVSSPTLPARKSWSKLHAAVHTANVWGRRRVHSSNKVGRLLRGLGVEAELLASCLQHGASRLSHEGRRDPGTGGDRVVTFEHEGVMCKTEEYAAGLFRDLRAAFKIDESEYHAVLGGPGVGKPTDMSLIGVAEASGKSQSWQLFSGGQRYCLKTCSHDEANLLLELLPSMLDHAKQYSDTMIPRFYGLYRICRQGREVCFFVSANVFAAHFPISARFDLKGSTYNRSVSKKEQSKGLSATFKDLDFLRCGGPLRLQDQDDLRALLEAVDADCRWLARHGLLDYSLLVGLGVRPLGSLAPVSRHVVRAVQLEGGGDDSPNIMYIGLVDILTRYTMKKKLENLLMEWSCPDMSCQPPEIYSARLISFASYMLEGPSPLPSNFVLGRCLATGSSGFGHIWVAERSKHRGIRRWSALAVLVALGAVFAAWRRQLAFTLLALLAVLVALLRSRRLQQQQTSPLADKARV</sequence>
<dbReference type="GO" id="GO:0046854">
    <property type="term" value="P:phosphatidylinositol phosphate biosynthetic process"/>
    <property type="evidence" value="ECO:0007669"/>
    <property type="project" value="TreeGrafter"/>
</dbReference>
<dbReference type="GO" id="GO:0005524">
    <property type="term" value="F:ATP binding"/>
    <property type="evidence" value="ECO:0007669"/>
    <property type="project" value="UniProtKB-UniRule"/>
</dbReference>
<keyword evidence="2" id="KW-0472">Membrane</keyword>
<dbReference type="GO" id="GO:0016308">
    <property type="term" value="F:1-phosphatidylinositol-4-phosphate 5-kinase activity"/>
    <property type="evidence" value="ECO:0007669"/>
    <property type="project" value="TreeGrafter"/>
</dbReference>
<keyword evidence="1" id="KW-0547">Nucleotide-binding</keyword>
<keyword evidence="1" id="KW-0808">Transferase</keyword>
<keyword evidence="5" id="KW-1185">Reference proteome</keyword>
<dbReference type="Gene3D" id="3.30.810.10">
    <property type="entry name" value="2-Layer Sandwich"/>
    <property type="match status" value="1"/>
</dbReference>
<name>A0A813ETL3_POLGL</name>
<evidence type="ECO:0000256" key="1">
    <source>
        <dbReference type="PROSITE-ProRule" id="PRU00781"/>
    </source>
</evidence>
<evidence type="ECO:0000256" key="2">
    <source>
        <dbReference type="SAM" id="Phobius"/>
    </source>
</evidence>
<evidence type="ECO:0000259" key="3">
    <source>
        <dbReference type="PROSITE" id="PS51455"/>
    </source>
</evidence>
<dbReference type="OrthoDB" id="2129491at2759"/>
<dbReference type="Proteomes" id="UP000654075">
    <property type="component" value="Unassembled WGS sequence"/>
</dbReference>
<dbReference type="PANTHER" id="PTHR23086">
    <property type="entry name" value="PHOSPHATIDYLINOSITOL-4-PHOSPHATE 5-KINASE"/>
    <property type="match status" value="1"/>
</dbReference>
<evidence type="ECO:0000313" key="5">
    <source>
        <dbReference type="Proteomes" id="UP000654075"/>
    </source>
</evidence>
<dbReference type="SMART" id="SM00330">
    <property type="entry name" value="PIPKc"/>
    <property type="match status" value="1"/>
</dbReference>
<dbReference type="InterPro" id="IPR027484">
    <property type="entry name" value="PInositol-4-P-5-kinase_N"/>
</dbReference>
<dbReference type="AlphaFoldDB" id="A0A813ETL3"/>
<dbReference type="SUPFAM" id="SSF56104">
    <property type="entry name" value="SAICAR synthase-like"/>
    <property type="match status" value="1"/>
</dbReference>
<reference evidence="4" key="1">
    <citation type="submission" date="2021-02" db="EMBL/GenBank/DDBJ databases">
        <authorList>
            <person name="Dougan E. K."/>
            <person name="Rhodes N."/>
            <person name="Thang M."/>
            <person name="Chan C."/>
        </authorList>
    </citation>
    <scope>NUCLEOTIDE SEQUENCE</scope>
</reference>
<protein>
    <recommendedName>
        <fullName evidence="3">PIPK domain-containing protein</fullName>
    </recommendedName>
</protein>
<proteinExistence type="predicted"/>
<keyword evidence="1" id="KW-0067">ATP-binding</keyword>
<keyword evidence="1" id="KW-0418">Kinase</keyword>
<dbReference type="PANTHER" id="PTHR23086:SF8">
    <property type="entry name" value="PHOSPHATIDYLINOSITOL 5-PHOSPHATE 4-KINASE, ISOFORM A"/>
    <property type="match status" value="1"/>
</dbReference>
<feature type="domain" description="PIPK" evidence="3">
    <location>
        <begin position="29"/>
        <end position="372"/>
    </location>
</feature>
<keyword evidence="2" id="KW-1133">Transmembrane helix</keyword>
<dbReference type="InterPro" id="IPR002498">
    <property type="entry name" value="PInositol-4-P-4/5-kinase_core"/>
</dbReference>
<organism evidence="4 5">
    <name type="scientific">Polarella glacialis</name>
    <name type="common">Dinoflagellate</name>
    <dbReference type="NCBI Taxonomy" id="89957"/>
    <lineage>
        <taxon>Eukaryota</taxon>
        <taxon>Sar</taxon>
        <taxon>Alveolata</taxon>
        <taxon>Dinophyceae</taxon>
        <taxon>Suessiales</taxon>
        <taxon>Suessiaceae</taxon>
        <taxon>Polarella</taxon>
    </lineage>
</organism>
<gene>
    <name evidence="4" type="ORF">PGLA1383_LOCUS20616</name>
</gene>
<dbReference type="GO" id="GO:0005886">
    <property type="term" value="C:plasma membrane"/>
    <property type="evidence" value="ECO:0007669"/>
    <property type="project" value="TreeGrafter"/>
</dbReference>
<comment type="caution">
    <text evidence="4">The sequence shown here is derived from an EMBL/GenBank/DDBJ whole genome shotgun (WGS) entry which is preliminary data.</text>
</comment>
<dbReference type="Gene3D" id="3.30.800.10">
    <property type="entry name" value="Phosphatidylinositol Phosphate Kinase II Beta"/>
    <property type="match status" value="1"/>
</dbReference>
<dbReference type="InterPro" id="IPR023610">
    <property type="entry name" value="PInositol-4/5-P-5/4-kinase"/>
</dbReference>
<feature type="transmembrane region" description="Helical" evidence="2">
    <location>
        <begin position="409"/>
        <end position="426"/>
    </location>
</feature>
<accession>A0A813ETL3</accession>
<evidence type="ECO:0000313" key="4">
    <source>
        <dbReference type="EMBL" id="CAE8602372.1"/>
    </source>
</evidence>
<dbReference type="CDD" id="cd00139">
    <property type="entry name" value="PIPKc"/>
    <property type="match status" value="1"/>
</dbReference>
<dbReference type="EMBL" id="CAJNNV010014215">
    <property type="protein sequence ID" value="CAE8602372.1"/>
    <property type="molecule type" value="Genomic_DNA"/>
</dbReference>
<dbReference type="PROSITE" id="PS51455">
    <property type="entry name" value="PIPK"/>
    <property type="match status" value="1"/>
</dbReference>
<keyword evidence="2" id="KW-0812">Transmembrane</keyword>
<dbReference type="Pfam" id="PF01504">
    <property type="entry name" value="PIP5K"/>
    <property type="match status" value="2"/>
</dbReference>